<accession>A0AC58L3I9</accession>
<sequence length="332" mass="37580">MRRRERWGRRCARRSVEAGVRVPGHTEEKTQWEHPKTGKRKRVAGDLPYGWEQETAENGQVFFVDHINKRTTYLDPRLAFTVDDNPTKPTIRQRYDGSTTAMEILQGRDFSGKVVLVTGANSGIGFETAKSFALHGAHVILACRNMTRASEAVSRILGEWHKAKAEAMTLDLALLHSVQHFAEAFKAKNVSLHVLVCNAAAFALPWSLTKDGLETTFQVNHLGHFYLVQLLQDVLCRSAPARVIVVSSESHSVIRAYLGDPNLNFIEKMSLEGRPWPPELDLFSFIHNLHLSDDWLGFSSLHVIKGYFYKMLIPSSWVVYYTCAAFLRPESQ</sequence>
<protein>
    <submittedName>
        <fullName evidence="2">WW domain-containing oxidoreductase isoform X6</fullName>
    </submittedName>
</protein>
<reference evidence="2" key="1">
    <citation type="submission" date="2025-08" db="UniProtKB">
        <authorList>
            <consortium name="RefSeq"/>
        </authorList>
    </citation>
    <scope>IDENTIFICATION</scope>
</reference>
<gene>
    <name evidence="2" type="primary">Wwox</name>
</gene>
<proteinExistence type="predicted"/>
<keyword evidence="1" id="KW-1185">Reference proteome</keyword>
<organism evidence="1 2">
    <name type="scientific">Castor canadensis</name>
    <name type="common">American beaver</name>
    <dbReference type="NCBI Taxonomy" id="51338"/>
    <lineage>
        <taxon>Eukaryota</taxon>
        <taxon>Metazoa</taxon>
        <taxon>Chordata</taxon>
        <taxon>Craniata</taxon>
        <taxon>Vertebrata</taxon>
        <taxon>Euteleostomi</taxon>
        <taxon>Mammalia</taxon>
        <taxon>Eutheria</taxon>
        <taxon>Euarchontoglires</taxon>
        <taxon>Glires</taxon>
        <taxon>Rodentia</taxon>
        <taxon>Castorimorpha</taxon>
        <taxon>Castoridae</taxon>
        <taxon>Castor</taxon>
    </lineage>
</organism>
<evidence type="ECO:0000313" key="2">
    <source>
        <dbReference type="RefSeq" id="XP_073911706.1"/>
    </source>
</evidence>
<dbReference type="Proteomes" id="UP001732720">
    <property type="component" value="Chromosome 15"/>
</dbReference>
<evidence type="ECO:0000313" key="1">
    <source>
        <dbReference type="Proteomes" id="UP001732720"/>
    </source>
</evidence>
<dbReference type="RefSeq" id="XP_073911706.1">
    <property type="nucleotide sequence ID" value="XM_074055605.1"/>
</dbReference>
<name>A0AC58L3I9_CASCN</name>